<keyword evidence="1" id="KW-0472">Membrane</keyword>
<gene>
    <name evidence="2" type="ORF">B0F90DRAFT_1669485</name>
</gene>
<name>A0AAD4QLS9_9AGAM</name>
<dbReference type="Proteomes" id="UP001203297">
    <property type="component" value="Unassembled WGS sequence"/>
</dbReference>
<accession>A0AAD4QLS9</accession>
<dbReference type="EMBL" id="WTXG01000038">
    <property type="protein sequence ID" value="KAI0297322.1"/>
    <property type="molecule type" value="Genomic_DNA"/>
</dbReference>
<dbReference type="AlphaFoldDB" id="A0AAD4QLS9"/>
<keyword evidence="1" id="KW-1133">Transmembrane helix</keyword>
<protein>
    <submittedName>
        <fullName evidence="2">Uncharacterized protein</fullName>
    </submittedName>
</protein>
<comment type="caution">
    <text evidence="2">The sequence shown here is derived from an EMBL/GenBank/DDBJ whole genome shotgun (WGS) entry which is preliminary data.</text>
</comment>
<evidence type="ECO:0000313" key="3">
    <source>
        <dbReference type="Proteomes" id="UP001203297"/>
    </source>
</evidence>
<keyword evidence="1" id="KW-0812">Transmembrane</keyword>
<keyword evidence="3" id="KW-1185">Reference proteome</keyword>
<evidence type="ECO:0000256" key="1">
    <source>
        <dbReference type="SAM" id="Phobius"/>
    </source>
</evidence>
<proteinExistence type="predicted"/>
<evidence type="ECO:0000313" key="2">
    <source>
        <dbReference type="EMBL" id="KAI0297322.1"/>
    </source>
</evidence>
<reference evidence="2" key="1">
    <citation type="journal article" date="2022" name="New Phytol.">
        <title>Evolutionary transition to the ectomycorrhizal habit in the genomes of a hyperdiverse lineage of mushroom-forming fungi.</title>
        <authorList>
            <person name="Looney B."/>
            <person name="Miyauchi S."/>
            <person name="Morin E."/>
            <person name="Drula E."/>
            <person name="Courty P.E."/>
            <person name="Kohler A."/>
            <person name="Kuo A."/>
            <person name="LaButti K."/>
            <person name="Pangilinan J."/>
            <person name="Lipzen A."/>
            <person name="Riley R."/>
            <person name="Andreopoulos W."/>
            <person name="He G."/>
            <person name="Johnson J."/>
            <person name="Nolan M."/>
            <person name="Tritt A."/>
            <person name="Barry K.W."/>
            <person name="Grigoriev I.V."/>
            <person name="Nagy L.G."/>
            <person name="Hibbett D."/>
            <person name="Henrissat B."/>
            <person name="Matheny P.B."/>
            <person name="Labbe J."/>
            <person name="Martin F.M."/>
        </authorList>
    </citation>
    <scope>NUCLEOTIDE SEQUENCE</scope>
    <source>
        <strain evidence="2">BPL690</strain>
    </source>
</reference>
<organism evidence="2 3">
    <name type="scientific">Multifurca ochricompacta</name>
    <dbReference type="NCBI Taxonomy" id="376703"/>
    <lineage>
        <taxon>Eukaryota</taxon>
        <taxon>Fungi</taxon>
        <taxon>Dikarya</taxon>
        <taxon>Basidiomycota</taxon>
        <taxon>Agaricomycotina</taxon>
        <taxon>Agaricomycetes</taxon>
        <taxon>Russulales</taxon>
        <taxon>Russulaceae</taxon>
        <taxon>Multifurca</taxon>
    </lineage>
</organism>
<sequence length="100" mass="11039">MFNQKSVTQWFLEKWVSGRMMLFSVWSGFLSFMEEIFLVGIMKRGVGNGVRVKGSEAFIRAARGVSNGGMREGCRKGEVVLGLVGRRLHSEGAVGIRNGV</sequence>
<feature type="transmembrane region" description="Helical" evidence="1">
    <location>
        <begin position="20"/>
        <end position="41"/>
    </location>
</feature>